<dbReference type="EMBL" id="AP022614">
    <property type="protein sequence ID" value="BBZ47556.1"/>
    <property type="molecule type" value="Genomic_DNA"/>
</dbReference>
<gene>
    <name evidence="1" type="ORF">MPRM_48370</name>
</gene>
<evidence type="ECO:0000313" key="2">
    <source>
        <dbReference type="Proteomes" id="UP000467105"/>
    </source>
</evidence>
<keyword evidence="2" id="KW-1185">Reference proteome</keyword>
<dbReference type="Proteomes" id="UP000467105">
    <property type="component" value="Chromosome"/>
</dbReference>
<reference evidence="1 2" key="1">
    <citation type="journal article" date="2019" name="Emerg. Microbes Infect.">
        <title>Comprehensive subspecies identification of 175 nontuberculous mycobacteria species based on 7547 genomic profiles.</title>
        <authorList>
            <person name="Matsumoto Y."/>
            <person name="Kinjo T."/>
            <person name="Motooka D."/>
            <person name="Nabeya D."/>
            <person name="Jung N."/>
            <person name="Uechi K."/>
            <person name="Horii T."/>
            <person name="Iida T."/>
            <person name="Fujita J."/>
            <person name="Nakamura S."/>
        </authorList>
    </citation>
    <scope>NUCLEOTIDE SEQUENCE [LARGE SCALE GENOMIC DNA]</scope>
    <source>
        <strain evidence="1 2">JCM 14742</strain>
    </source>
</reference>
<evidence type="ECO:0000313" key="1">
    <source>
        <dbReference type="EMBL" id="BBZ47556.1"/>
    </source>
</evidence>
<dbReference type="AlphaFoldDB" id="A0A7I7Z0E7"/>
<sequence length="88" mass="9793">MKSSGLSGAARAGRAKIMAELGIKGISPRRFKTTTVVDPASFPPDLIGQRFDKGRLDAVWSSDIERREALFNRTEVRDHRRRAIAVAR</sequence>
<protein>
    <recommendedName>
        <fullName evidence="3">Transposase</fullName>
    </recommendedName>
</protein>
<proteinExistence type="predicted"/>
<accession>A0A7I7Z0E7</accession>
<organism evidence="1 2">
    <name type="scientific">Mycobacterium parmense</name>
    <dbReference type="NCBI Taxonomy" id="185642"/>
    <lineage>
        <taxon>Bacteria</taxon>
        <taxon>Bacillati</taxon>
        <taxon>Actinomycetota</taxon>
        <taxon>Actinomycetes</taxon>
        <taxon>Mycobacteriales</taxon>
        <taxon>Mycobacteriaceae</taxon>
        <taxon>Mycobacterium</taxon>
        <taxon>Mycobacterium simiae complex</taxon>
    </lineage>
</organism>
<name>A0A7I7Z0E7_9MYCO</name>
<evidence type="ECO:0008006" key="3">
    <source>
        <dbReference type="Google" id="ProtNLM"/>
    </source>
</evidence>